<dbReference type="STRING" id="559304.G8Y1X0"/>
<organism evidence="9 10">
    <name type="scientific">Pichia sorbitophila (strain ATCC MYA-4447 / BCRC 22081 / CBS 7064 / NBRC 10061 / NRRL Y-12695)</name>
    <name type="common">Hybrid yeast</name>
    <dbReference type="NCBI Taxonomy" id="559304"/>
    <lineage>
        <taxon>Eukaryota</taxon>
        <taxon>Fungi</taxon>
        <taxon>Dikarya</taxon>
        <taxon>Ascomycota</taxon>
        <taxon>Saccharomycotina</taxon>
        <taxon>Pichiomycetes</taxon>
        <taxon>Debaryomycetaceae</taxon>
        <taxon>Millerozyma</taxon>
    </lineage>
</organism>
<feature type="domain" description="Redoxin" evidence="8">
    <location>
        <begin position="25"/>
        <end position="174"/>
    </location>
</feature>
<keyword evidence="3 7" id="KW-0049">Antioxidant</keyword>
<dbReference type="GO" id="GO:0042744">
    <property type="term" value="P:hydrogen peroxide catabolic process"/>
    <property type="evidence" value="ECO:0007669"/>
    <property type="project" value="TreeGrafter"/>
</dbReference>
<dbReference type="OMA" id="YTMNGWA"/>
<dbReference type="FunCoup" id="G8Y1X0">
    <property type="interactions" value="918"/>
</dbReference>
<dbReference type="GO" id="GO:0034599">
    <property type="term" value="P:cellular response to oxidative stress"/>
    <property type="evidence" value="ECO:0007669"/>
    <property type="project" value="InterPro"/>
</dbReference>
<dbReference type="HOGENOM" id="CLU_072440_1_1_1"/>
<dbReference type="GO" id="GO:0005739">
    <property type="term" value="C:mitochondrion"/>
    <property type="evidence" value="ECO:0007669"/>
    <property type="project" value="TreeGrafter"/>
</dbReference>
<sequence>MAKSADNHFPTDVPLAYVPYSSSKPEITSAGEPKTLDLSKELPGHKVVITSAIGAFTPPCTENHIPTYLDNVAKFKAKGVNRIIVLTVNDPFVNSAWAKALGYKDDDNYVIFATDPEAALSKELGENYVADMSKLGLGLRSNRYAAIVDDGTIHYLKSEDAGAFTDISNANTLLRSL</sequence>
<keyword evidence="10" id="KW-1185">Reference proteome</keyword>
<evidence type="ECO:0000256" key="4">
    <source>
        <dbReference type="ARBA" id="ARBA00023002"/>
    </source>
</evidence>
<evidence type="ECO:0000256" key="1">
    <source>
        <dbReference type="ARBA" id="ARBA00010505"/>
    </source>
</evidence>
<name>G8Y1X0_PICSO</name>
<dbReference type="CDD" id="cd03013">
    <property type="entry name" value="PRX5_like"/>
    <property type="match status" value="1"/>
</dbReference>
<dbReference type="InParanoid" id="G8Y1X0"/>
<keyword evidence="4 7" id="KW-0560">Oxidoreductase</keyword>
<dbReference type="Pfam" id="PF08534">
    <property type="entry name" value="Redoxin"/>
    <property type="match status" value="1"/>
</dbReference>
<feature type="active site" description="Cysteine sulfenic acid (-SOH) intermediate" evidence="6">
    <location>
        <position position="60"/>
    </location>
</feature>
<dbReference type="InterPro" id="IPR013740">
    <property type="entry name" value="Redoxin"/>
</dbReference>
<dbReference type="PANTHER" id="PTHR10430:SF16">
    <property type="entry name" value="PEROXIREDOXIN-5, MITOCHONDRIAL"/>
    <property type="match status" value="1"/>
</dbReference>
<evidence type="ECO:0000313" key="9">
    <source>
        <dbReference type="EMBL" id="CCE86823.1"/>
    </source>
</evidence>
<protein>
    <submittedName>
        <fullName evidence="9">Piso0_005336 protein</fullName>
    </submittedName>
</protein>
<comment type="function">
    <text evidence="7">Thiol-specific peroxidase that catalyzes the reduction of hydrogen peroxide and organic hydroperoxides to water and alcohols, respectively. Plays a role in cell protection against oxidative stress by detoxifying peroxides.</text>
</comment>
<keyword evidence="2 7" id="KW-0575">Peroxidase</keyword>
<evidence type="ECO:0000256" key="7">
    <source>
        <dbReference type="RuleBase" id="RU366011"/>
    </source>
</evidence>
<dbReference type="AlphaFoldDB" id="G8Y1X0"/>
<dbReference type="GO" id="GO:0045454">
    <property type="term" value="P:cell redox homeostasis"/>
    <property type="evidence" value="ECO:0007669"/>
    <property type="project" value="TreeGrafter"/>
</dbReference>
<dbReference type="PANTHER" id="PTHR10430">
    <property type="entry name" value="PEROXIREDOXIN"/>
    <property type="match status" value="1"/>
</dbReference>
<dbReference type="GO" id="GO:0005777">
    <property type="term" value="C:peroxisome"/>
    <property type="evidence" value="ECO:0007669"/>
    <property type="project" value="TreeGrafter"/>
</dbReference>
<dbReference type="SUPFAM" id="SSF52833">
    <property type="entry name" value="Thioredoxin-like"/>
    <property type="match status" value="1"/>
</dbReference>
<dbReference type="EMBL" id="FO082046">
    <property type="protein sequence ID" value="CCE86823.1"/>
    <property type="molecule type" value="Genomic_DNA"/>
</dbReference>
<gene>
    <name evidence="9" type="primary">Piso0_005336</name>
    <name evidence="9" type="ORF">GNLVRS01_PISO0N12905g</name>
</gene>
<keyword evidence="5 7" id="KW-0676">Redox-active center</keyword>
<dbReference type="Proteomes" id="UP000005222">
    <property type="component" value="Chromosome N"/>
</dbReference>
<dbReference type="OrthoDB" id="195498at2759"/>
<dbReference type="InterPro" id="IPR037944">
    <property type="entry name" value="PRX5-like"/>
</dbReference>
<evidence type="ECO:0000313" key="10">
    <source>
        <dbReference type="Proteomes" id="UP000005222"/>
    </source>
</evidence>
<dbReference type="Gene3D" id="3.40.30.10">
    <property type="entry name" value="Glutaredoxin"/>
    <property type="match status" value="1"/>
</dbReference>
<comment type="similarity">
    <text evidence="1 7">Belongs to the peroxiredoxin family. Prx5 subfamily.</text>
</comment>
<dbReference type="eggNOG" id="KOG0541">
    <property type="taxonomic scope" value="Eukaryota"/>
</dbReference>
<evidence type="ECO:0000259" key="8">
    <source>
        <dbReference type="Pfam" id="PF08534"/>
    </source>
</evidence>
<evidence type="ECO:0000256" key="3">
    <source>
        <dbReference type="ARBA" id="ARBA00022862"/>
    </source>
</evidence>
<reference evidence="9 10" key="1">
    <citation type="journal article" date="2012" name="G3 (Bethesda)">
        <title>Pichia sorbitophila, an interspecies yeast hybrid reveals early steps of genome resolution following polyploidization.</title>
        <authorList>
            <person name="Leh Louis V."/>
            <person name="Despons L."/>
            <person name="Friedrich A."/>
            <person name="Martin T."/>
            <person name="Durrens P."/>
            <person name="Casaregola S."/>
            <person name="Neuveglise C."/>
            <person name="Fairhead C."/>
            <person name="Marck C."/>
            <person name="Cruz J.A."/>
            <person name="Straub M.L."/>
            <person name="Kugler V."/>
            <person name="Sacerdot C."/>
            <person name="Uzunov Z."/>
            <person name="Thierry A."/>
            <person name="Weiss S."/>
            <person name="Bleykasten C."/>
            <person name="De Montigny J."/>
            <person name="Jacques N."/>
            <person name="Jung P."/>
            <person name="Lemaire M."/>
            <person name="Mallet S."/>
            <person name="Morel G."/>
            <person name="Richard G.F."/>
            <person name="Sarkar A."/>
            <person name="Savel G."/>
            <person name="Schacherer J."/>
            <person name="Seret M.L."/>
            <person name="Talla E."/>
            <person name="Samson G."/>
            <person name="Jubin C."/>
            <person name="Poulain J."/>
            <person name="Vacherie B."/>
            <person name="Barbe V."/>
            <person name="Pelletier E."/>
            <person name="Sherman D.J."/>
            <person name="Westhof E."/>
            <person name="Weissenbach J."/>
            <person name="Baret P.V."/>
            <person name="Wincker P."/>
            <person name="Gaillardin C."/>
            <person name="Dujon B."/>
            <person name="Souciet J.L."/>
        </authorList>
    </citation>
    <scope>NUCLEOTIDE SEQUENCE [LARGE SCALE GENOMIC DNA]</scope>
    <source>
        <strain evidence="10">ATCC MYA-4447 / BCRC 22081 / CBS 7064 / NBRC 10061 / NRRL Y-12695</strain>
    </source>
</reference>
<evidence type="ECO:0000256" key="2">
    <source>
        <dbReference type="ARBA" id="ARBA00022559"/>
    </source>
</evidence>
<dbReference type="GO" id="GO:0008379">
    <property type="term" value="F:thioredoxin peroxidase activity"/>
    <property type="evidence" value="ECO:0007669"/>
    <property type="project" value="InterPro"/>
</dbReference>
<evidence type="ECO:0000256" key="5">
    <source>
        <dbReference type="ARBA" id="ARBA00023284"/>
    </source>
</evidence>
<evidence type="ECO:0000256" key="6">
    <source>
        <dbReference type="PIRSR" id="PIRSR637944-1"/>
    </source>
</evidence>
<dbReference type="InterPro" id="IPR036249">
    <property type="entry name" value="Thioredoxin-like_sf"/>
</dbReference>
<accession>G8Y1X0</accession>
<proteinExistence type="inferred from homology"/>